<dbReference type="Gene3D" id="1.10.1280.10">
    <property type="entry name" value="Di-copper center containing domain from catechol oxidase"/>
    <property type="match status" value="1"/>
</dbReference>
<evidence type="ECO:0000256" key="2">
    <source>
        <dbReference type="SAM" id="SignalP"/>
    </source>
</evidence>
<dbReference type="Proteomes" id="UP000054495">
    <property type="component" value="Unassembled WGS sequence"/>
</dbReference>
<feature type="chain" id="PRO_5002307466" evidence="2">
    <location>
        <begin position="25"/>
        <end position="147"/>
    </location>
</feature>
<accession>A0A0D6LZL0</accession>
<dbReference type="PANTHER" id="PTHR11474">
    <property type="entry name" value="TYROSINASE FAMILY MEMBER"/>
    <property type="match status" value="1"/>
</dbReference>
<sequence>MPNVMGSLPLLLCFVTFMEPMASGGSLEEKWLENCGSYPYVYENACHQFARWDIEARKPLDFQGIILTGGECMLQTKDGYRTLKKAVRKEYRMLTDQERKRYHKAMNKIKKNGVYDKLAKLHANYSTSPAAHGGSGFLPWSREYLKR</sequence>
<evidence type="ECO:0000256" key="1">
    <source>
        <dbReference type="ARBA" id="ARBA00023008"/>
    </source>
</evidence>
<dbReference type="AlphaFoldDB" id="A0A0D6LZL0"/>
<dbReference type="SUPFAM" id="SSF48056">
    <property type="entry name" value="Di-copper centre-containing domain"/>
    <property type="match status" value="1"/>
</dbReference>
<dbReference type="PANTHER" id="PTHR11474:SF126">
    <property type="entry name" value="TYROSINASE-LIKE PROTEIN TYR-1-RELATED"/>
    <property type="match status" value="1"/>
</dbReference>
<organism evidence="3 4">
    <name type="scientific">Ancylostoma ceylanicum</name>
    <dbReference type="NCBI Taxonomy" id="53326"/>
    <lineage>
        <taxon>Eukaryota</taxon>
        <taxon>Metazoa</taxon>
        <taxon>Ecdysozoa</taxon>
        <taxon>Nematoda</taxon>
        <taxon>Chromadorea</taxon>
        <taxon>Rhabditida</taxon>
        <taxon>Rhabditina</taxon>
        <taxon>Rhabditomorpha</taxon>
        <taxon>Strongyloidea</taxon>
        <taxon>Ancylostomatidae</taxon>
        <taxon>Ancylostomatinae</taxon>
        <taxon>Ancylostoma</taxon>
    </lineage>
</organism>
<proteinExistence type="predicted"/>
<keyword evidence="2" id="KW-0732">Signal</keyword>
<feature type="signal peptide" evidence="2">
    <location>
        <begin position="1"/>
        <end position="24"/>
    </location>
</feature>
<gene>
    <name evidence="3" type="ORF">ANCCEY_05358</name>
</gene>
<name>A0A0D6LZL0_9BILA</name>
<dbReference type="EMBL" id="KE124897">
    <property type="protein sequence ID" value="EPB75536.1"/>
    <property type="molecule type" value="Genomic_DNA"/>
</dbReference>
<reference evidence="3 4" key="1">
    <citation type="submission" date="2013-05" db="EMBL/GenBank/DDBJ databases">
        <title>Draft genome of the parasitic nematode Anyclostoma ceylanicum.</title>
        <authorList>
            <person name="Mitreva M."/>
        </authorList>
    </citation>
    <scope>NUCLEOTIDE SEQUENCE [LARGE SCALE GENOMIC DNA]</scope>
</reference>
<keyword evidence="1" id="KW-0186">Copper</keyword>
<protein>
    <submittedName>
        <fullName evidence="3">Uncharacterized protein</fullName>
    </submittedName>
</protein>
<evidence type="ECO:0000313" key="3">
    <source>
        <dbReference type="EMBL" id="EPB75536.1"/>
    </source>
</evidence>
<dbReference type="InterPro" id="IPR008922">
    <property type="entry name" value="Di-copper_centre_dom_sf"/>
</dbReference>
<keyword evidence="4" id="KW-1185">Reference proteome</keyword>
<dbReference type="InterPro" id="IPR050316">
    <property type="entry name" value="Tyrosinase/Hemocyanin"/>
</dbReference>
<evidence type="ECO:0000313" key="4">
    <source>
        <dbReference type="Proteomes" id="UP000054495"/>
    </source>
</evidence>